<keyword evidence="5 9" id="KW-0812">Transmembrane</keyword>
<accession>A0ABN2BX42</accession>
<protein>
    <submittedName>
        <fullName evidence="10">ABC transporter permease</fullName>
    </submittedName>
</protein>
<feature type="transmembrane region" description="Helical" evidence="9">
    <location>
        <begin position="119"/>
        <end position="141"/>
    </location>
</feature>
<feature type="region of interest" description="Disordered" evidence="8">
    <location>
        <begin position="1"/>
        <end position="26"/>
    </location>
</feature>
<name>A0ABN2BX42_9ACTN</name>
<organism evidence="10 11">
    <name type="scientific">Nocardioides humi</name>
    <dbReference type="NCBI Taxonomy" id="449461"/>
    <lineage>
        <taxon>Bacteria</taxon>
        <taxon>Bacillati</taxon>
        <taxon>Actinomycetota</taxon>
        <taxon>Actinomycetes</taxon>
        <taxon>Propionibacteriales</taxon>
        <taxon>Nocardioidaceae</taxon>
        <taxon>Nocardioides</taxon>
    </lineage>
</organism>
<evidence type="ECO:0000256" key="1">
    <source>
        <dbReference type="ARBA" id="ARBA00004651"/>
    </source>
</evidence>
<evidence type="ECO:0000256" key="2">
    <source>
        <dbReference type="ARBA" id="ARBA00022448"/>
    </source>
</evidence>
<evidence type="ECO:0000256" key="4">
    <source>
        <dbReference type="ARBA" id="ARBA00022519"/>
    </source>
</evidence>
<dbReference type="PANTHER" id="PTHR32196:SF21">
    <property type="entry name" value="ABC TRANSPORTER PERMEASE PROTEIN YPHD-RELATED"/>
    <property type="match status" value="1"/>
</dbReference>
<keyword evidence="6 9" id="KW-1133">Transmembrane helix</keyword>
<evidence type="ECO:0000256" key="5">
    <source>
        <dbReference type="ARBA" id="ARBA00022692"/>
    </source>
</evidence>
<evidence type="ECO:0000256" key="8">
    <source>
        <dbReference type="SAM" id="MobiDB-lite"/>
    </source>
</evidence>
<gene>
    <name evidence="10" type="ORF">GCM10009788_58680</name>
</gene>
<dbReference type="Proteomes" id="UP001500842">
    <property type="component" value="Unassembled WGS sequence"/>
</dbReference>
<feature type="transmembrane region" description="Helical" evidence="9">
    <location>
        <begin position="35"/>
        <end position="55"/>
    </location>
</feature>
<dbReference type="PANTHER" id="PTHR32196">
    <property type="entry name" value="ABC TRANSPORTER PERMEASE PROTEIN YPHD-RELATED-RELATED"/>
    <property type="match status" value="1"/>
</dbReference>
<dbReference type="InterPro" id="IPR001851">
    <property type="entry name" value="ABC_transp_permease"/>
</dbReference>
<keyword evidence="2" id="KW-0813">Transport</keyword>
<dbReference type="Pfam" id="PF02653">
    <property type="entry name" value="BPD_transp_2"/>
    <property type="match status" value="1"/>
</dbReference>
<evidence type="ECO:0000256" key="3">
    <source>
        <dbReference type="ARBA" id="ARBA00022475"/>
    </source>
</evidence>
<dbReference type="CDD" id="cd06579">
    <property type="entry name" value="TM_PBP1_transp_AraH_like"/>
    <property type="match status" value="1"/>
</dbReference>
<feature type="compositionally biased region" description="Basic and acidic residues" evidence="8">
    <location>
        <begin position="13"/>
        <end position="23"/>
    </location>
</feature>
<feature type="transmembrane region" description="Helical" evidence="9">
    <location>
        <begin position="262"/>
        <end position="281"/>
    </location>
</feature>
<sequence length="342" mass="35454">MTSLTQADPSATADRDTPDHETDFAGSRGPRGAVLLRYGTAIACLAVIAFFAVNLPGTFLTWDNAKGLLSIAAPLLLMAAVLTVPLRIGDFDLSVGYQAQFSCALVVVLLAHQHLTVSSALFVTALAGILVGIVLGVVIAWSGVSAFVITLAAGSILLGLEVKISDNQQISLGIPEAFTDLARVEIGPVPLVILLEIVVVGLLWLAQDRTLWGRQISAVGANVEAARLSGIRNRMIRASSFALVGLGCSFAGILLAAQAQSYYPNAGIGLLLPAYAACFLGSTFMSKGSFHVLGSAVGVVFLAALQNGIVQMNYSPAVANLIQGAVLVLAVMSAQLGRRLAA</sequence>
<feature type="transmembrane region" description="Helical" evidence="9">
    <location>
        <begin position="317"/>
        <end position="337"/>
    </location>
</feature>
<evidence type="ECO:0000313" key="11">
    <source>
        <dbReference type="Proteomes" id="UP001500842"/>
    </source>
</evidence>
<evidence type="ECO:0000256" key="7">
    <source>
        <dbReference type="ARBA" id="ARBA00023136"/>
    </source>
</evidence>
<keyword evidence="11" id="KW-1185">Reference proteome</keyword>
<reference evidence="10 11" key="1">
    <citation type="journal article" date="2019" name="Int. J. Syst. Evol. Microbiol.">
        <title>The Global Catalogue of Microorganisms (GCM) 10K type strain sequencing project: providing services to taxonomists for standard genome sequencing and annotation.</title>
        <authorList>
            <consortium name="The Broad Institute Genomics Platform"/>
            <consortium name="The Broad Institute Genome Sequencing Center for Infectious Disease"/>
            <person name="Wu L."/>
            <person name="Ma J."/>
        </authorList>
    </citation>
    <scope>NUCLEOTIDE SEQUENCE [LARGE SCALE GENOMIC DNA]</scope>
    <source>
        <strain evidence="10 11">JCM 14942</strain>
    </source>
</reference>
<dbReference type="EMBL" id="BAAAOR010000052">
    <property type="protein sequence ID" value="GAA1549068.1"/>
    <property type="molecule type" value="Genomic_DNA"/>
</dbReference>
<keyword evidence="3" id="KW-1003">Cell membrane</keyword>
<evidence type="ECO:0000256" key="9">
    <source>
        <dbReference type="SAM" id="Phobius"/>
    </source>
</evidence>
<comment type="subcellular location">
    <subcellularLocation>
        <location evidence="1">Cell membrane</location>
        <topology evidence="1">Multi-pass membrane protein</topology>
    </subcellularLocation>
</comment>
<evidence type="ECO:0000256" key="6">
    <source>
        <dbReference type="ARBA" id="ARBA00022989"/>
    </source>
</evidence>
<keyword evidence="4" id="KW-0997">Cell inner membrane</keyword>
<keyword evidence="7 9" id="KW-0472">Membrane</keyword>
<proteinExistence type="predicted"/>
<feature type="transmembrane region" description="Helical" evidence="9">
    <location>
        <begin position="288"/>
        <end position="305"/>
    </location>
</feature>
<evidence type="ECO:0000313" key="10">
    <source>
        <dbReference type="EMBL" id="GAA1549068.1"/>
    </source>
</evidence>
<feature type="transmembrane region" description="Helical" evidence="9">
    <location>
        <begin position="67"/>
        <end position="88"/>
    </location>
</feature>
<comment type="caution">
    <text evidence="10">The sequence shown here is derived from an EMBL/GenBank/DDBJ whole genome shotgun (WGS) entry which is preliminary data.</text>
</comment>
<feature type="transmembrane region" description="Helical" evidence="9">
    <location>
        <begin position="236"/>
        <end position="256"/>
    </location>
</feature>
<feature type="transmembrane region" description="Helical" evidence="9">
    <location>
        <begin position="186"/>
        <end position="206"/>
    </location>
</feature>
<dbReference type="RefSeq" id="WP_141004825.1">
    <property type="nucleotide sequence ID" value="NZ_CP041146.1"/>
</dbReference>